<organism evidence="3 4">
    <name type="scientific">Povalibacter uvarum</name>
    <dbReference type="NCBI Taxonomy" id="732238"/>
    <lineage>
        <taxon>Bacteria</taxon>
        <taxon>Pseudomonadati</taxon>
        <taxon>Pseudomonadota</taxon>
        <taxon>Gammaproteobacteria</taxon>
        <taxon>Steroidobacterales</taxon>
        <taxon>Steroidobacteraceae</taxon>
        <taxon>Povalibacter</taxon>
    </lineage>
</organism>
<keyword evidence="1" id="KW-0732">Signal</keyword>
<reference evidence="3 4" key="1">
    <citation type="submission" date="2020-08" db="EMBL/GenBank/DDBJ databases">
        <title>Genomic Encyclopedia of Type Strains, Phase IV (KMG-IV): sequencing the most valuable type-strain genomes for metagenomic binning, comparative biology and taxonomic classification.</title>
        <authorList>
            <person name="Goeker M."/>
        </authorList>
    </citation>
    <scope>NUCLEOTIDE SEQUENCE [LARGE SCALE GENOMIC DNA]</scope>
    <source>
        <strain evidence="3 4">DSM 26723</strain>
    </source>
</reference>
<keyword evidence="4" id="KW-1185">Reference proteome</keyword>
<dbReference type="Pfam" id="PF14371">
    <property type="entry name" value="DUF4412"/>
    <property type="match status" value="1"/>
</dbReference>
<feature type="signal peptide" evidence="1">
    <location>
        <begin position="1"/>
        <end position="20"/>
    </location>
</feature>
<dbReference type="EMBL" id="JACHHZ010000003">
    <property type="protein sequence ID" value="MBB6094153.1"/>
    <property type="molecule type" value="Genomic_DNA"/>
</dbReference>
<feature type="domain" description="DUF4412" evidence="2">
    <location>
        <begin position="40"/>
        <end position="142"/>
    </location>
</feature>
<evidence type="ECO:0000313" key="4">
    <source>
        <dbReference type="Proteomes" id="UP000588068"/>
    </source>
</evidence>
<name>A0A841HN27_9GAMM</name>
<comment type="caution">
    <text evidence="3">The sequence shown here is derived from an EMBL/GenBank/DDBJ whole genome shotgun (WGS) entry which is preliminary data.</text>
</comment>
<evidence type="ECO:0000313" key="3">
    <source>
        <dbReference type="EMBL" id="MBB6094153.1"/>
    </source>
</evidence>
<dbReference type="RefSeq" id="WP_184333156.1">
    <property type="nucleotide sequence ID" value="NZ_JACHHZ010000003.1"/>
</dbReference>
<evidence type="ECO:0000259" key="2">
    <source>
        <dbReference type="Pfam" id="PF14371"/>
    </source>
</evidence>
<evidence type="ECO:0000256" key="1">
    <source>
        <dbReference type="SAM" id="SignalP"/>
    </source>
</evidence>
<protein>
    <recommendedName>
        <fullName evidence="2">DUF4412 domain-containing protein</fullName>
    </recommendedName>
</protein>
<dbReference type="InterPro" id="IPR025524">
    <property type="entry name" value="DUF4412"/>
</dbReference>
<feature type="chain" id="PRO_5032885412" description="DUF4412 domain-containing protein" evidence="1">
    <location>
        <begin position="21"/>
        <end position="218"/>
    </location>
</feature>
<gene>
    <name evidence="3" type="ORF">HNQ60_003034</name>
</gene>
<accession>A0A841HN27</accession>
<dbReference type="Proteomes" id="UP000588068">
    <property type="component" value="Unassembled WGS sequence"/>
</dbReference>
<dbReference type="AlphaFoldDB" id="A0A841HN27"/>
<sequence>MFKRLSILLGLTVCATTAHGAGLPVPTVEYSADRVIESSSGTFDGKVYSAKDKERMEMHMGDMKSVMILRRDKQLGWSLMPMQKMYQQIDFAKAAQQSGAAPDSEVEITIVGTESVEGFEATKYKMLMKDGSAGGFVWITQEGIAVKMDMLSKSGREKSRITMTLKNITIGTQDPQLFELPADYSAMPSFGFNGGGNSGAQKPGMKGMFKNALGLGGN</sequence>
<proteinExistence type="predicted"/>